<evidence type="ECO:0000259" key="2">
    <source>
        <dbReference type="Pfam" id="PF00561"/>
    </source>
</evidence>
<accession>A0A1Y6FXC7</accession>
<dbReference type="Gene3D" id="3.40.50.1820">
    <property type="entry name" value="alpha/beta hydrolase"/>
    <property type="match status" value="1"/>
</dbReference>
<evidence type="ECO:0000313" key="3">
    <source>
        <dbReference type="EMBL" id="SMQ80509.1"/>
    </source>
</evidence>
<proteinExistence type="predicted"/>
<dbReference type="GO" id="GO:0009092">
    <property type="term" value="P:homoserine metabolic process"/>
    <property type="evidence" value="ECO:0007669"/>
    <property type="project" value="TreeGrafter"/>
</dbReference>
<dbReference type="InterPro" id="IPR000073">
    <property type="entry name" value="AB_hydrolase_1"/>
</dbReference>
<dbReference type="Proteomes" id="UP000194450">
    <property type="component" value="Unassembled WGS sequence"/>
</dbReference>
<dbReference type="InterPro" id="IPR029058">
    <property type="entry name" value="AB_hydrolase_fold"/>
</dbReference>
<feature type="domain" description="AB hydrolase-1" evidence="2">
    <location>
        <begin position="28"/>
        <end position="283"/>
    </location>
</feature>
<dbReference type="AlphaFoldDB" id="A0A1Y6FXC7"/>
<dbReference type="GO" id="GO:0004414">
    <property type="term" value="F:homoserine O-acetyltransferase activity"/>
    <property type="evidence" value="ECO:0007669"/>
    <property type="project" value="TreeGrafter"/>
</dbReference>
<keyword evidence="4" id="KW-1185">Reference proteome</keyword>
<evidence type="ECO:0000256" key="1">
    <source>
        <dbReference type="ARBA" id="ARBA00022679"/>
    </source>
</evidence>
<evidence type="ECO:0000313" key="4">
    <source>
        <dbReference type="Proteomes" id="UP000194450"/>
    </source>
</evidence>
<dbReference type="SUPFAM" id="SSF53474">
    <property type="entry name" value="alpha/beta-Hydrolases"/>
    <property type="match status" value="1"/>
</dbReference>
<dbReference type="GO" id="GO:0009086">
    <property type="term" value="P:methionine biosynthetic process"/>
    <property type="evidence" value="ECO:0007669"/>
    <property type="project" value="TreeGrafter"/>
</dbReference>
<dbReference type="PANTHER" id="PTHR32268:SF11">
    <property type="entry name" value="HOMOSERINE O-ACETYLTRANSFERASE"/>
    <property type="match status" value="1"/>
</dbReference>
<protein>
    <submittedName>
        <fullName evidence="3">Homoserine O-acetyltransferase</fullName>
    </submittedName>
</protein>
<dbReference type="InterPro" id="IPR008220">
    <property type="entry name" value="HAT_MetX-like"/>
</dbReference>
<keyword evidence="1 3" id="KW-0808">Transferase</keyword>
<name>A0A1Y6FXC7_9GAMM</name>
<dbReference type="OrthoDB" id="9800754at2"/>
<sequence>MTYQLKHSAIAGGTIAISLFGNPELPKLLVLGGISGTRHAITPTGDGWWQGLEPAIPLADYCIVGVDYAGGIGESELEQNSPVADLSEHARLIAEALIAAGINSVAAVIGGSFGGTVALALAEQGKITIKQLVIVAAAHRPHASAVILRNFQRDLLQLAQTAGNADLGAELARALAMFSYRSSQALDYYHPEPKQAYNYLRSRAAQLVASNPRRTAQLFEQFGPALDNFRLDPQGIGQPTLVIGFTSDQLAPPHLMTEFAEQLSNCAGIHLFESSYGHDGFIKDTANYASLVREFLTLSNKT</sequence>
<dbReference type="EMBL" id="FXWH01000003">
    <property type="protein sequence ID" value="SMQ80509.1"/>
    <property type="molecule type" value="Genomic_DNA"/>
</dbReference>
<gene>
    <name evidence="3" type="ORF">SAMN06297229_2265</name>
</gene>
<dbReference type="PANTHER" id="PTHR32268">
    <property type="entry name" value="HOMOSERINE O-ACETYLTRANSFERASE"/>
    <property type="match status" value="1"/>
</dbReference>
<reference evidence="4" key="1">
    <citation type="submission" date="2017-04" db="EMBL/GenBank/DDBJ databases">
        <authorList>
            <person name="Varghese N."/>
            <person name="Submissions S."/>
        </authorList>
    </citation>
    <scope>NUCLEOTIDE SEQUENCE [LARGE SCALE GENOMIC DNA]</scope>
</reference>
<organism evidence="3 4">
    <name type="scientific">Pseudidiomarina planktonica</name>
    <dbReference type="NCBI Taxonomy" id="1323738"/>
    <lineage>
        <taxon>Bacteria</taxon>
        <taxon>Pseudomonadati</taxon>
        <taxon>Pseudomonadota</taxon>
        <taxon>Gammaproteobacteria</taxon>
        <taxon>Alteromonadales</taxon>
        <taxon>Idiomarinaceae</taxon>
        <taxon>Pseudidiomarina</taxon>
    </lineage>
</organism>
<dbReference type="Pfam" id="PF00561">
    <property type="entry name" value="Abhydrolase_1"/>
    <property type="match status" value="1"/>
</dbReference>
<dbReference type="RefSeq" id="WP_086435392.1">
    <property type="nucleotide sequence ID" value="NZ_FXWH01000003.1"/>
</dbReference>